<dbReference type="Proteomes" id="UP000232455">
    <property type="component" value="Unassembled WGS sequence"/>
</dbReference>
<name>A0ABX4Q225_9PSED</name>
<protein>
    <recommendedName>
        <fullName evidence="3">Apea-like HEPN domain-containing protein</fullName>
    </recommendedName>
</protein>
<organism evidence="1 2">
    <name type="scientific">Pseudomonas baetica</name>
    <dbReference type="NCBI Taxonomy" id="674054"/>
    <lineage>
        <taxon>Bacteria</taxon>
        <taxon>Pseudomonadati</taxon>
        <taxon>Pseudomonadota</taxon>
        <taxon>Gammaproteobacteria</taxon>
        <taxon>Pseudomonadales</taxon>
        <taxon>Pseudomonadaceae</taxon>
        <taxon>Pseudomonas</taxon>
    </lineage>
</organism>
<dbReference type="EMBL" id="PHHE01000001">
    <property type="protein sequence ID" value="PKA70797.1"/>
    <property type="molecule type" value="Genomic_DNA"/>
</dbReference>
<sequence>MEQEDILEDALFHQSGISETDRIDRLLSHAKPANSLRLIPASLKTYSFVCVDKTPILTLDETETKAFLKIISFFLHKKYLTLERLEFEGHEDKSARLPSLPLVSLKRIANSPKILFIQEDFLQAHSKITKILKSYIQQLESISTDTIFILAETSEKALTTHGVDLESLTRAGGIVHKNDALKTANSSTLLIEGVLDSIIREHNISLTIRQGSFPSLSNKIDALDKAGTLSQATLDGLDLLRAVRNSLAHSSWSNLESANKNTENHLRRFVAHTYLCMPKSKRRGFTNACKGKFSASILFLHESLLAEGNLLPSEGKLEQDIIGNYKSRAQTRWDSLFQW</sequence>
<proteinExistence type="predicted"/>
<gene>
    <name evidence="1" type="ORF">ATI02_3723</name>
</gene>
<keyword evidence="2" id="KW-1185">Reference proteome</keyword>
<comment type="caution">
    <text evidence="1">The sequence shown here is derived from an EMBL/GenBank/DDBJ whole genome shotgun (WGS) entry which is preliminary data.</text>
</comment>
<evidence type="ECO:0000313" key="1">
    <source>
        <dbReference type="EMBL" id="PKA70797.1"/>
    </source>
</evidence>
<evidence type="ECO:0000313" key="2">
    <source>
        <dbReference type="Proteomes" id="UP000232455"/>
    </source>
</evidence>
<evidence type="ECO:0008006" key="3">
    <source>
        <dbReference type="Google" id="ProtNLM"/>
    </source>
</evidence>
<accession>A0ABX4Q225</accession>
<reference evidence="1 2" key="1">
    <citation type="submission" date="2017-11" db="EMBL/GenBank/DDBJ databases">
        <title>Genome sequencing of a diverse group of Pseudomonas species.</title>
        <authorList>
            <person name="Loper J."/>
        </authorList>
    </citation>
    <scope>NUCLEOTIDE SEQUENCE [LARGE SCALE GENOMIC DNA]</scope>
    <source>
        <strain evidence="1 2">LMG 25716</strain>
    </source>
</reference>
<dbReference type="RefSeq" id="WP_100847011.1">
    <property type="nucleotide sequence ID" value="NZ_PHHE01000001.1"/>
</dbReference>